<dbReference type="InterPro" id="IPR024072">
    <property type="entry name" value="DHFR-like_dom_sf"/>
</dbReference>
<evidence type="ECO:0000259" key="4">
    <source>
        <dbReference type="Pfam" id="PF01872"/>
    </source>
</evidence>
<proteinExistence type="predicted"/>
<dbReference type="SUPFAM" id="SSF53597">
    <property type="entry name" value="Dihydrofolate reductase-like"/>
    <property type="match status" value="1"/>
</dbReference>
<evidence type="ECO:0000256" key="2">
    <source>
        <dbReference type="ARBA" id="ARBA00022857"/>
    </source>
</evidence>
<dbReference type="EMBL" id="CP157390">
    <property type="protein sequence ID" value="XBM50078.1"/>
    <property type="molecule type" value="Genomic_DNA"/>
</dbReference>
<reference evidence="5" key="1">
    <citation type="submission" date="2024-05" db="EMBL/GenBank/DDBJ databases">
        <title>The Natural Products Discovery Center: Release of the First 8490 Sequenced Strains for Exploring Actinobacteria Biosynthetic Diversity.</title>
        <authorList>
            <person name="Kalkreuter E."/>
            <person name="Kautsar S.A."/>
            <person name="Yang D."/>
            <person name="Bader C.D."/>
            <person name="Teijaro C.N."/>
            <person name="Fluegel L."/>
            <person name="Davis C.M."/>
            <person name="Simpson J.R."/>
            <person name="Lauterbach L."/>
            <person name="Steele A.D."/>
            <person name="Gui C."/>
            <person name="Meng S."/>
            <person name="Li G."/>
            <person name="Viehrig K."/>
            <person name="Ye F."/>
            <person name="Su P."/>
            <person name="Kiefer A.F."/>
            <person name="Nichols A."/>
            <person name="Cepeda A.J."/>
            <person name="Yan W."/>
            <person name="Fan B."/>
            <person name="Jiang Y."/>
            <person name="Adhikari A."/>
            <person name="Zheng C.-J."/>
            <person name="Schuster L."/>
            <person name="Cowan T.M."/>
            <person name="Smanski M.J."/>
            <person name="Chevrette M.G."/>
            <person name="de Carvalho L.P.S."/>
            <person name="Shen B."/>
        </authorList>
    </citation>
    <scope>NUCLEOTIDE SEQUENCE</scope>
    <source>
        <strain evidence="5">NPDC080035</strain>
    </source>
</reference>
<dbReference type="GO" id="GO:0009231">
    <property type="term" value="P:riboflavin biosynthetic process"/>
    <property type="evidence" value="ECO:0007669"/>
    <property type="project" value="InterPro"/>
</dbReference>
<dbReference type="PANTHER" id="PTHR38011:SF7">
    <property type="entry name" value="2,5-DIAMINO-6-RIBOSYLAMINO-4(3H)-PYRIMIDINONE 5'-PHOSPHATE REDUCTASE"/>
    <property type="match status" value="1"/>
</dbReference>
<feature type="domain" description="Bacterial bifunctional deaminase-reductase C-terminal" evidence="4">
    <location>
        <begin position="7"/>
        <end position="201"/>
    </location>
</feature>
<evidence type="ECO:0000313" key="5">
    <source>
        <dbReference type="EMBL" id="XBM50078.1"/>
    </source>
</evidence>
<dbReference type="InterPro" id="IPR002734">
    <property type="entry name" value="RibDG_C"/>
</dbReference>
<dbReference type="Gene3D" id="3.40.430.10">
    <property type="entry name" value="Dihydrofolate Reductase, subunit A"/>
    <property type="match status" value="1"/>
</dbReference>
<sequence length="233" mass="25203">MTATANPYVTVSCAMSLDGYLDSARPPRLMLSNTADLDRVDDTRARNDVILVGARTIRLDDPRLVVRSARRQARRTATGLTPSPWKATVTASGELDPGAAFFTAGDAEKLVYCPRDAGGRIRRRLGSAATVVPLAEEVRMTDLVADLGRRGARRLMVEGGGTTLTQFLAAGLVDELHVCVAPFFVGDGRAPRFVGDAAFPWTEKHPARLVEALPIGDVVLLRYALSERFEGRP</sequence>
<organism evidence="5">
    <name type="scientific">Leifsonia sp. NPDC080035</name>
    <dbReference type="NCBI Taxonomy" id="3143936"/>
    <lineage>
        <taxon>Bacteria</taxon>
        <taxon>Bacillati</taxon>
        <taxon>Actinomycetota</taxon>
        <taxon>Actinomycetes</taxon>
        <taxon>Micrococcales</taxon>
        <taxon>Microbacteriaceae</taxon>
        <taxon>Leifsonia</taxon>
    </lineage>
</organism>
<dbReference type="RefSeq" id="WP_348789988.1">
    <property type="nucleotide sequence ID" value="NZ_CP157390.1"/>
</dbReference>
<name>A0AAU7GJ45_9MICO</name>
<gene>
    <name evidence="5" type="ORF">AAME72_09440</name>
</gene>
<accession>A0AAU7GJ45</accession>
<dbReference type="AlphaFoldDB" id="A0AAU7GJ45"/>
<keyword evidence="3" id="KW-0560">Oxidoreductase</keyword>
<dbReference type="GO" id="GO:0008703">
    <property type="term" value="F:5-amino-6-(5-phosphoribosylamino)uracil reductase activity"/>
    <property type="evidence" value="ECO:0007669"/>
    <property type="project" value="InterPro"/>
</dbReference>
<keyword evidence="2" id="KW-0521">NADP</keyword>
<evidence type="ECO:0000256" key="1">
    <source>
        <dbReference type="ARBA" id="ARBA00005104"/>
    </source>
</evidence>
<dbReference type="InterPro" id="IPR050765">
    <property type="entry name" value="Riboflavin_Biosynth_HTPR"/>
</dbReference>
<dbReference type="Pfam" id="PF01872">
    <property type="entry name" value="RibD_C"/>
    <property type="match status" value="1"/>
</dbReference>
<evidence type="ECO:0000256" key="3">
    <source>
        <dbReference type="ARBA" id="ARBA00023002"/>
    </source>
</evidence>
<comment type="pathway">
    <text evidence="1">Cofactor biosynthesis; riboflavin biosynthesis.</text>
</comment>
<dbReference type="PANTHER" id="PTHR38011">
    <property type="entry name" value="DIHYDROFOLATE REDUCTASE FAMILY PROTEIN (AFU_ORTHOLOGUE AFUA_8G06820)"/>
    <property type="match status" value="1"/>
</dbReference>
<protein>
    <submittedName>
        <fullName evidence="5">Dihydrofolate reductase family protein</fullName>
    </submittedName>
</protein>